<comment type="subcellular location">
    <subcellularLocation>
        <location evidence="3">Mitochondrion</location>
    </subcellularLocation>
</comment>
<dbReference type="GO" id="GO:0005739">
    <property type="term" value="C:mitochondrion"/>
    <property type="evidence" value="ECO:0007669"/>
    <property type="project" value="UniProtKB-SubCell"/>
</dbReference>
<protein>
    <recommendedName>
        <fullName evidence="3">COX assembly mitochondrial protein</fullName>
    </recommendedName>
</protein>
<dbReference type="InParanoid" id="C1E4P7"/>
<dbReference type="RefSeq" id="XP_002501498.1">
    <property type="nucleotide sequence ID" value="XM_002501452.1"/>
</dbReference>
<feature type="coiled-coil region" evidence="4">
    <location>
        <begin position="53"/>
        <end position="80"/>
    </location>
</feature>
<gene>
    <name evidence="5" type="ORF">MICPUN_113408</name>
</gene>
<dbReference type="Pfam" id="PF08583">
    <property type="entry name" value="Cmc1"/>
    <property type="match status" value="1"/>
</dbReference>
<dbReference type="eggNOG" id="ENOG502SBZE">
    <property type="taxonomic scope" value="Eukaryota"/>
</dbReference>
<dbReference type="FunCoup" id="C1E4P7">
    <property type="interactions" value="400"/>
</dbReference>
<organism evidence="5 6">
    <name type="scientific">Micromonas commoda (strain RCC299 / NOUM17 / CCMP2709)</name>
    <name type="common">Picoplanktonic green alga</name>
    <dbReference type="NCBI Taxonomy" id="296587"/>
    <lineage>
        <taxon>Eukaryota</taxon>
        <taxon>Viridiplantae</taxon>
        <taxon>Chlorophyta</taxon>
        <taxon>Mamiellophyceae</taxon>
        <taxon>Mamiellales</taxon>
        <taxon>Mamiellaceae</taxon>
        <taxon>Micromonas</taxon>
    </lineage>
</organism>
<evidence type="ECO:0000256" key="3">
    <source>
        <dbReference type="RuleBase" id="RU364104"/>
    </source>
</evidence>
<dbReference type="EMBL" id="CP001325">
    <property type="protein sequence ID" value="ACO62756.1"/>
    <property type="molecule type" value="Genomic_DNA"/>
</dbReference>
<sequence length="89" mass="10486">MHPPLTLENHPLCRDVVIALKRCHRDASWWGRSFGACNEQKWALDQCLKKQKLFKARANAEKAREERDRLRRRVEKYGHATVNGEFKGK</sequence>
<reference evidence="5 6" key="1">
    <citation type="journal article" date="2009" name="Science">
        <title>Green evolution and dynamic adaptations revealed by genomes of the marine picoeukaryotes Micromonas.</title>
        <authorList>
            <person name="Worden A.Z."/>
            <person name="Lee J.H."/>
            <person name="Mock T."/>
            <person name="Rouze P."/>
            <person name="Simmons M.P."/>
            <person name="Aerts A.L."/>
            <person name="Allen A.E."/>
            <person name="Cuvelier M.L."/>
            <person name="Derelle E."/>
            <person name="Everett M.V."/>
            <person name="Foulon E."/>
            <person name="Grimwood J."/>
            <person name="Gundlach H."/>
            <person name="Henrissat B."/>
            <person name="Napoli C."/>
            <person name="McDonald S.M."/>
            <person name="Parker M.S."/>
            <person name="Rombauts S."/>
            <person name="Salamov A."/>
            <person name="Von Dassow P."/>
            <person name="Badger J.H."/>
            <person name="Coutinho P.M."/>
            <person name="Demir E."/>
            <person name="Dubchak I."/>
            <person name="Gentemann C."/>
            <person name="Eikrem W."/>
            <person name="Gready J.E."/>
            <person name="John U."/>
            <person name="Lanier W."/>
            <person name="Lindquist E.A."/>
            <person name="Lucas S."/>
            <person name="Mayer K.F."/>
            <person name="Moreau H."/>
            <person name="Not F."/>
            <person name="Otillar R."/>
            <person name="Panaud O."/>
            <person name="Pangilinan J."/>
            <person name="Paulsen I."/>
            <person name="Piegu B."/>
            <person name="Poliakov A."/>
            <person name="Robbens S."/>
            <person name="Schmutz J."/>
            <person name="Toulza E."/>
            <person name="Wyss T."/>
            <person name="Zelensky A."/>
            <person name="Zhou K."/>
            <person name="Armbrust E.V."/>
            <person name="Bhattacharya D."/>
            <person name="Goodenough U.W."/>
            <person name="Van de Peer Y."/>
            <person name="Grigoriev I.V."/>
        </authorList>
    </citation>
    <scope>NUCLEOTIDE SEQUENCE [LARGE SCALE GENOMIC DNA]</scope>
    <source>
        <strain evidence="6">RCC299 / NOUM17</strain>
    </source>
</reference>
<dbReference type="Proteomes" id="UP000002009">
    <property type="component" value="Chromosome 4"/>
</dbReference>
<evidence type="ECO:0000256" key="1">
    <source>
        <dbReference type="ARBA" id="ARBA00007347"/>
    </source>
</evidence>
<evidence type="ECO:0000313" key="5">
    <source>
        <dbReference type="EMBL" id="ACO62756.1"/>
    </source>
</evidence>
<proteinExistence type="inferred from homology"/>
<keyword evidence="2" id="KW-1015">Disulfide bond</keyword>
<accession>C1E4P7</accession>
<keyword evidence="4" id="KW-0175">Coiled coil</keyword>
<dbReference type="InterPro" id="IPR013892">
    <property type="entry name" value="Cyt_c_biogenesis_Cmc1-like"/>
</dbReference>
<dbReference type="OrthoDB" id="532630at2759"/>
<dbReference type="AlphaFoldDB" id="C1E4P7"/>
<keyword evidence="3" id="KW-0496">Mitochondrion</keyword>
<dbReference type="OMA" id="RVEKYGH"/>
<keyword evidence="6" id="KW-1185">Reference proteome</keyword>
<evidence type="ECO:0000313" key="6">
    <source>
        <dbReference type="Proteomes" id="UP000002009"/>
    </source>
</evidence>
<evidence type="ECO:0000256" key="4">
    <source>
        <dbReference type="SAM" id="Coils"/>
    </source>
</evidence>
<evidence type="ECO:0000256" key="2">
    <source>
        <dbReference type="ARBA" id="ARBA00023157"/>
    </source>
</evidence>
<name>C1E4P7_MICCC</name>
<dbReference type="KEGG" id="mis:MICPUN_113408"/>
<comment type="similarity">
    <text evidence="1 3">Belongs to the CMC family.</text>
</comment>
<dbReference type="GeneID" id="8243184"/>